<dbReference type="AlphaFoldDB" id="A0A2W4ZWL5"/>
<protein>
    <submittedName>
        <fullName evidence="2">Carboxypeptidase M32</fullName>
    </submittedName>
</protein>
<evidence type="ECO:0000256" key="1">
    <source>
        <dbReference type="SAM" id="MobiDB-lite"/>
    </source>
</evidence>
<dbReference type="GO" id="GO:0004181">
    <property type="term" value="F:metallocarboxypeptidase activity"/>
    <property type="evidence" value="ECO:0007669"/>
    <property type="project" value="InterPro"/>
</dbReference>
<dbReference type="Proteomes" id="UP000249557">
    <property type="component" value="Unassembled WGS sequence"/>
</dbReference>
<dbReference type="SUPFAM" id="SSF55486">
    <property type="entry name" value="Metalloproteases ('zincins'), catalytic domain"/>
    <property type="match status" value="1"/>
</dbReference>
<dbReference type="EMBL" id="QFNK01000099">
    <property type="protein sequence ID" value="PZO86684.1"/>
    <property type="molecule type" value="Genomic_DNA"/>
</dbReference>
<dbReference type="PANTHER" id="PTHR34217">
    <property type="entry name" value="METAL-DEPENDENT CARBOXYPEPTIDASE"/>
    <property type="match status" value="1"/>
</dbReference>
<evidence type="ECO:0000313" key="3">
    <source>
        <dbReference type="Proteomes" id="UP000249557"/>
    </source>
</evidence>
<sequence>MASPKDYWNKVRKWAGGLPVLGTRLSGSLPQELLRLPPPRKPDDAPGTKQYEEHPSAAYMDLKMRFRDIGRLSAVTETLGRDFLTAMPDGAYKSRLGQIAFLYRKMHEELADEKVARSIEEASAHQRKSPESWDPWDSANLREMETSYRHVSQVPPDLMEQKALLAYEGQRKHRDVLRFDDWEEARPFLENMVDLQRRIADAKILRDNDHATDPAYQALMREYMPGARLDEVELLFSRMEEKLKEILPWILDEQGKRAEPIPLTGPFPAAQQLWLNTSLLKRIGFDFQRGGLYETGHNPVEGGTPDDTRLVIKTSDATNFLDSMKSALHEGGHGIYIQGLPRDTWRYQPVGQDLGAAMQESQALLVEMILGRTREFFQYLAPRVEGLFQKFGDPAMTAENLYRLKTFVRPGVDRKHADEVTYFFHVRMRMKLERELIGGRLTVKELPDAWNAAMKETLGVEPQNNAQGCLQDVHWFVGKFGYFPSYTLGHMVAAQLYDRMKQDIPNIPSLMASGDFLPVQAWMAERIYGLGRLMRTDELLEHVTGSRLTPGPLIAHLQSRYLESA</sequence>
<dbReference type="Gene3D" id="1.10.1370.30">
    <property type="match status" value="1"/>
</dbReference>
<dbReference type="GO" id="GO:0006508">
    <property type="term" value="P:proteolysis"/>
    <property type="evidence" value="ECO:0007669"/>
    <property type="project" value="InterPro"/>
</dbReference>
<evidence type="ECO:0000313" key="2">
    <source>
        <dbReference type="EMBL" id="PZO86684.1"/>
    </source>
</evidence>
<comment type="caution">
    <text evidence="2">The sequence shown here is derived from an EMBL/GenBank/DDBJ whole genome shotgun (WGS) entry which is preliminary data.</text>
</comment>
<dbReference type="InterPro" id="IPR001333">
    <property type="entry name" value="Peptidase_M32_Taq"/>
</dbReference>
<keyword evidence="2" id="KW-0645">Protease</keyword>
<name>A0A2W4ZWL5_9BACT</name>
<keyword evidence="2" id="KW-0378">Hydrolase</keyword>
<dbReference type="PROSITE" id="PS52034">
    <property type="entry name" value="PEPTIDASE_M32"/>
    <property type="match status" value="1"/>
</dbReference>
<gene>
    <name evidence="2" type="ORF">DI626_05860</name>
</gene>
<accession>A0A2W4ZWL5</accession>
<feature type="compositionally biased region" description="Basic and acidic residues" evidence="1">
    <location>
        <begin position="40"/>
        <end position="54"/>
    </location>
</feature>
<keyword evidence="2" id="KW-0121">Carboxypeptidase</keyword>
<feature type="region of interest" description="Disordered" evidence="1">
    <location>
        <begin position="29"/>
        <end position="54"/>
    </location>
</feature>
<dbReference type="PRINTS" id="PR00998">
    <property type="entry name" value="CRBOXYPTASET"/>
</dbReference>
<dbReference type="PANTHER" id="PTHR34217:SF1">
    <property type="entry name" value="CARBOXYPEPTIDASE 1"/>
    <property type="match status" value="1"/>
</dbReference>
<reference evidence="2 3" key="1">
    <citation type="submission" date="2017-08" db="EMBL/GenBank/DDBJ databases">
        <title>Infants hospitalized years apart are colonized by the same room-sourced microbial strains.</title>
        <authorList>
            <person name="Brooks B."/>
            <person name="Olm M.R."/>
            <person name="Firek B.A."/>
            <person name="Baker R."/>
            <person name="Thomas B.C."/>
            <person name="Morowitz M.J."/>
            <person name="Banfield J.F."/>
        </authorList>
    </citation>
    <scope>NUCLEOTIDE SEQUENCE [LARGE SCALE GENOMIC DNA]</scope>
    <source>
        <strain evidence="2">S2_018_000_R2_104</strain>
    </source>
</reference>
<dbReference type="Pfam" id="PF02074">
    <property type="entry name" value="Peptidase_M32"/>
    <property type="match status" value="1"/>
</dbReference>
<proteinExistence type="predicted"/>
<organism evidence="2 3">
    <name type="scientific">Micavibrio aeruginosavorus</name>
    <dbReference type="NCBI Taxonomy" id="349221"/>
    <lineage>
        <taxon>Bacteria</taxon>
        <taxon>Pseudomonadati</taxon>
        <taxon>Bdellovibrionota</taxon>
        <taxon>Bdellovibrionia</taxon>
        <taxon>Bdellovibrionales</taxon>
        <taxon>Pseudobdellovibrionaceae</taxon>
        <taxon>Micavibrio</taxon>
    </lineage>
</organism>